<reference evidence="3" key="1">
    <citation type="submission" date="2023-07" db="EMBL/GenBank/DDBJ databases">
        <authorList>
            <person name="Deng Y."/>
            <person name="Zhang Y.-Q."/>
        </authorList>
    </citation>
    <scope>NUCLEOTIDE SEQUENCE [LARGE SCALE GENOMIC DNA]</scope>
    <source>
        <strain evidence="3">CPCC 205710</strain>
    </source>
</reference>
<dbReference type="SUPFAM" id="SSF110857">
    <property type="entry name" value="Gamma-glutamyl cyclotransferase-like"/>
    <property type="match status" value="1"/>
</dbReference>
<evidence type="ECO:0000313" key="2">
    <source>
        <dbReference type="EMBL" id="MCT7659643.1"/>
    </source>
</evidence>
<dbReference type="Pfam" id="PF06094">
    <property type="entry name" value="GGACT"/>
    <property type="match status" value="1"/>
</dbReference>
<dbReference type="EMBL" id="JAODWD010000003">
    <property type="protein sequence ID" value="MCT7659643.1"/>
    <property type="molecule type" value="Genomic_DNA"/>
</dbReference>
<sequence length="118" mass="13089">MRLTVAVTELLFSYGTLRQRDVQVSTFGRELDGRPDAIVGYDVHYVTITDPKVIATSGSDRHPILKPSDRAGAAVEGTVFEISETELAAADEYEVDDYHRVAVPLRSGDQAWVYVFAR</sequence>
<name>A0ABT2MBJ7_9MYCO</name>
<dbReference type="InterPro" id="IPR009288">
    <property type="entry name" value="AIG2-like_dom"/>
</dbReference>
<evidence type="ECO:0000313" key="3">
    <source>
        <dbReference type="Proteomes" id="UP001206639"/>
    </source>
</evidence>
<evidence type="ECO:0000259" key="1">
    <source>
        <dbReference type="Pfam" id="PF06094"/>
    </source>
</evidence>
<comment type="caution">
    <text evidence="2">The sequence shown here is derived from an EMBL/GenBank/DDBJ whole genome shotgun (WGS) entry which is preliminary data.</text>
</comment>
<dbReference type="CDD" id="cd06661">
    <property type="entry name" value="GGCT_like"/>
    <property type="match status" value="1"/>
</dbReference>
<dbReference type="Proteomes" id="UP001206639">
    <property type="component" value="Unassembled WGS sequence"/>
</dbReference>
<feature type="domain" description="Gamma-glutamylcyclotransferase AIG2-like" evidence="1">
    <location>
        <begin position="11"/>
        <end position="117"/>
    </location>
</feature>
<dbReference type="InterPro" id="IPR013024">
    <property type="entry name" value="GGCT-like"/>
</dbReference>
<dbReference type="RefSeq" id="WP_260993675.1">
    <property type="nucleotide sequence ID" value="NZ_JAODWD010000003.1"/>
</dbReference>
<organism evidence="2 3">
    <name type="scientific">Mycobacterium deserti</name>
    <dbReference type="NCBI Taxonomy" id="2978347"/>
    <lineage>
        <taxon>Bacteria</taxon>
        <taxon>Bacillati</taxon>
        <taxon>Actinomycetota</taxon>
        <taxon>Actinomycetes</taxon>
        <taxon>Mycobacteriales</taxon>
        <taxon>Mycobacteriaceae</taxon>
        <taxon>Mycobacterium</taxon>
    </lineage>
</organism>
<proteinExistence type="predicted"/>
<accession>A0ABT2MBJ7</accession>
<gene>
    <name evidence="2" type="ORF">N4S67_14555</name>
</gene>
<dbReference type="InterPro" id="IPR036568">
    <property type="entry name" value="GGCT-like_sf"/>
</dbReference>
<dbReference type="Gene3D" id="3.10.490.10">
    <property type="entry name" value="Gamma-glutamyl cyclotransferase-like"/>
    <property type="match status" value="1"/>
</dbReference>
<keyword evidence="3" id="KW-1185">Reference proteome</keyword>
<protein>
    <submittedName>
        <fullName evidence="2">Gamma-glutamylcyclotransferase</fullName>
    </submittedName>
</protein>